<keyword evidence="7" id="KW-0282">Flagellum</keyword>
<evidence type="ECO:0000256" key="1">
    <source>
        <dbReference type="ARBA" id="ARBA00005709"/>
    </source>
</evidence>
<comment type="similarity">
    <text evidence="1 4">Belongs to the bacterial flagellin family.</text>
</comment>
<dbReference type="Gene3D" id="6.10.10.10">
    <property type="entry name" value="Flagellar export chaperone, C-terminal domain"/>
    <property type="match status" value="1"/>
</dbReference>
<accession>A0A7C4KI57</accession>
<dbReference type="InterPro" id="IPR046358">
    <property type="entry name" value="Flagellin_C"/>
</dbReference>
<reference evidence="7" key="1">
    <citation type="journal article" date="2020" name="mSystems">
        <title>Genome- and Community-Level Interaction Insights into Carbon Utilization and Element Cycling Functions of Hydrothermarchaeota in Hydrothermal Sediment.</title>
        <authorList>
            <person name="Zhou Z."/>
            <person name="Liu Y."/>
            <person name="Xu W."/>
            <person name="Pan J."/>
            <person name="Luo Z.H."/>
            <person name="Li M."/>
        </authorList>
    </citation>
    <scope>NUCLEOTIDE SEQUENCE [LARGE SCALE GENOMIC DNA]</scope>
    <source>
        <strain evidence="7">SpSt-573</strain>
    </source>
</reference>
<dbReference type="Pfam" id="PF00700">
    <property type="entry name" value="Flagellin_C"/>
    <property type="match status" value="1"/>
</dbReference>
<dbReference type="PRINTS" id="PR00207">
    <property type="entry name" value="FLAGELLIN"/>
</dbReference>
<dbReference type="InterPro" id="IPR042187">
    <property type="entry name" value="Flagellin_C_sub2"/>
</dbReference>
<keyword evidence="4" id="KW-0964">Secreted</keyword>
<comment type="function">
    <text evidence="4">Flagellin is the subunit protein which polymerizes to form the filaments of bacterial flagella.</text>
</comment>
<dbReference type="RefSeq" id="WP_062194936.1">
    <property type="nucleotide sequence ID" value="NZ_DF967965.1"/>
</dbReference>
<evidence type="ECO:0000259" key="6">
    <source>
        <dbReference type="Pfam" id="PF00700"/>
    </source>
</evidence>
<evidence type="ECO:0000256" key="3">
    <source>
        <dbReference type="ARBA" id="ARBA00023143"/>
    </source>
</evidence>
<dbReference type="InterPro" id="IPR001492">
    <property type="entry name" value="Flagellin"/>
</dbReference>
<keyword evidence="3 4" id="KW-0975">Bacterial flagellum</keyword>
<dbReference type="GO" id="GO:0005576">
    <property type="term" value="C:extracellular region"/>
    <property type="evidence" value="ECO:0007669"/>
    <property type="project" value="UniProtKB-SubCell"/>
</dbReference>
<comment type="caution">
    <text evidence="7">The sequence shown here is derived from an EMBL/GenBank/DDBJ whole genome shotgun (WGS) entry which is preliminary data.</text>
</comment>
<dbReference type="Gene3D" id="1.20.1330.10">
    <property type="entry name" value="f41 fragment of flagellin, N-terminal domain"/>
    <property type="match status" value="1"/>
</dbReference>
<dbReference type="GO" id="GO:0009288">
    <property type="term" value="C:bacterial-type flagellum"/>
    <property type="evidence" value="ECO:0007669"/>
    <property type="project" value="UniProtKB-SubCell"/>
</dbReference>
<dbReference type="PANTHER" id="PTHR42792:SF2">
    <property type="entry name" value="FLAGELLIN"/>
    <property type="match status" value="1"/>
</dbReference>
<feature type="domain" description="Flagellin C-terminal" evidence="6">
    <location>
        <begin position="192"/>
        <end position="276"/>
    </location>
</feature>
<dbReference type="OrthoDB" id="9796789at2"/>
<keyword evidence="7" id="KW-0969">Cilium</keyword>
<dbReference type="InterPro" id="IPR001029">
    <property type="entry name" value="Flagellin_N"/>
</dbReference>
<dbReference type="SUPFAM" id="SSF64518">
    <property type="entry name" value="Phase 1 flagellin"/>
    <property type="match status" value="1"/>
</dbReference>
<dbReference type="AlphaFoldDB" id="A0A7C4KI57"/>
<dbReference type="EMBL" id="DSYK01000149">
    <property type="protein sequence ID" value="HGS20799.1"/>
    <property type="molecule type" value="Genomic_DNA"/>
</dbReference>
<dbReference type="Pfam" id="PF00669">
    <property type="entry name" value="Flagellin_N"/>
    <property type="match status" value="1"/>
</dbReference>
<organism evidence="7">
    <name type="scientific">Anaerolinea thermolimosa</name>
    <dbReference type="NCBI Taxonomy" id="229919"/>
    <lineage>
        <taxon>Bacteria</taxon>
        <taxon>Bacillati</taxon>
        <taxon>Chloroflexota</taxon>
        <taxon>Anaerolineae</taxon>
        <taxon>Anaerolineales</taxon>
        <taxon>Anaerolineaceae</taxon>
        <taxon>Anaerolinea</taxon>
    </lineage>
</organism>
<protein>
    <recommendedName>
        <fullName evidence="2 4">Flagellin</fullName>
    </recommendedName>
</protein>
<sequence>MAEIDVTRIAGNIGAMNALNSLNYINKQLAVHQTRLATGKRINSAADDPAGLTIATKMQSRSEGLKTALANIADAKNLLAVAESGLGRINDILVQMRNKVQAGGSDTMGSEERKAISDQVTAYLAQIDDLVSQTKWNGTTLIGGSALVFQTGADSSDVVTMSAIATVNSAGLTLSASSLNTTDSATFRTFMASIESAMSLVNAELAKVGALTGRLSFKEDQVAAAQINVEAAYNRIMNANMAEEQVNASKYQILQQTATAMLAQANAAPQFLLSLFR</sequence>
<name>A0A7C4KI57_9CHLR</name>
<gene>
    <name evidence="7" type="ORF">ENT37_02890</name>
</gene>
<evidence type="ECO:0000259" key="5">
    <source>
        <dbReference type="Pfam" id="PF00669"/>
    </source>
</evidence>
<proteinExistence type="inferred from homology"/>
<comment type="subcellular location">
    <subcellularLocation>
        <location evidence="4">Secreted</location>
    </subcellularLocation>
    <subcellularLocation>
        <location evidence="4">Bacterial flagellum</location>
    </subcellularLocation>
</comment>
<evidence type="ECO:0000256" key="4">
    <source>
        <dbReference type="RuleBase" id="RU362073"/>
    </source>
</evidence>
<dbReference type="GO" id="GO:0005198">
    <property type="term" value="F:structural molecule activity"/>
    <property type="evidence" value="ECO:0007669"/>
    <property type="project" value="UniProtKB-UniRule"/>
</dbReference>
<dbReference type="PANTHER" id="PTHR42792">
    <property type="entry name" value="FLAGELLIN"/>
    <property type="match status" value="1"/>
</dbReference>
<evidence type="ECO:0000313" key="7">
    <source>
        <dbReference type="EMBL" id="HGS20799.1"/>
    </source>
</evidence>
<evidence type="ECO:0000256" key="2">
    <source>
        <dbReference type="ARBA" id="ARBA00020110"/>
    </source>
</evidence>
<keyword evidence="7" id="KW-0966">Cell projection</keyword>
<feature type="domain" description="Flagellin N-terminal" evidence="5">
    <location>
        <begin position="11"/>
        <end position="145"/>
    </location>
</feature>